<reference evidence="1 2" key="1">
    <citation type="journal article" date="2020" name="Phytopathology">
        <title>Genome Sequence Resources of Colletotrichum truncatum, C. plurivorum, C. musicola, and C. sojae: Four Species Pathogenic to Soybean (Glycine max).</title>
        <authorList>
            <person name="Rogerio F."/>
            <person name="Boufleur T.R."/>
            <person name="Ciampi-Guillardi M."/>
            <person name="Sukno S.A."/>
            <person name="Thon M.R."/>
            <person name="Massola Junior N.S."/>
            <person name="Baroncelli R."/>
        </authorList>
    </citation>
    <scope>NUCLEOTIDE SEQUENCE [LARGE SCALE GENOMIC DNA]</scope>
    <source>
        <strain evidence="1 2">CMES1059</strain>
    </source>
</reference>
<protein>
    <submittedName>
        <fullName evidence="1">JmjC domain-containing histone demethylation protein 3D</fullName>
    </submittedName>
</protein>
<evidence type="ECO:0000313" key="1">
    <source>
        <dbReference type="EMBL" id="KAL0940379.1"/>
    </source>
</evidence>
<dbReference type="Proteomes" id="UP000805649">
    <property type="component" value="Unassembled WGS sequence"/>
</dbReference>
<proteinExistence type="predicted"/>
<name>A0ACC3Z8E7_COLTU</name>
<comment type="caution">
    <text evidence="1">The sequence shown here is derived from an EMBL/GenBank/DDBJ whole genome shotgun (WGS) entry which is preliminary data.</text>
</comment>
<evidence type="ECO:0000313" key="2">
    <source>
        <dbReference type="Proteomes" id="UP000805649"/>
    </source>
</evidence>
<accession>A0ACC3Z8E7</accession>
<gene>
    <name evidence="1" type="ORF">CTRU02_203142</name>
</gene>
<organism evidence="1 2">
    <name type="scientific">Colletotrichum truncatum</name>
    <name type="common">Anthracnose fungus</name>
    <name type="synonym">Colletotrichum capsici</name>
    <dbReference type="NCBI Taxonomy" id="5467"/>
    <lineage>
        <taxon>Eukaryota</taxon>
        <taxon>Fungi</taxon>
        <taxon>Dikarya</taxon>
        <taxon>Ascomycota</taxon>
        <taxon>Pezizomycotina</taxon>
        <taxon>Sordariomycetes</taxon>
        <taxon>Hypocreomycetidae</taxon>
        <taxon>Glomerellales</taxon>
        <taxon>Glomerellaceae</taxon>
        <taxon>Colletotrichum</taxon>
        <taxon>Colletotrichum truncatum species complex</taxon>
    </lineage>
</organism>
<dbReference type="EMBL" id="VUJX02000002">
    <property type="protein sequence ID" value="KAL0940379.1"/>
    <property type="molecule type" value="Genomic_DNA"/>
</dbReference>
<sequence length="949" mass="105999">MNSPGLEEGNRTPSPNSADDVWALWDRILAAIDDMSDEQQWWFLETIQEIVQIRLDTCKKRVRGFPHSDESGELQNSTDEPALMSDLLSRQGTVSSLESTGPGSVTTNQTHDSEQSTTSQDVPEQVTEDTSSSGKRNANITNQKPGAPINKRLTCELGDLGPATAVTLGEFSRMQSVQESGFGLVTVSDYRLLDSITLKISTRGSSHVVQCYKSALSAIRPDGSQHIEFEKQQPTKHGRTIELKPNEESSSENCDIWQHVFRSLAGGVQTPKEYLIGDIQAFFGSQSPYLECGKHLRDVFRGEGNFPGVTESYLYYSEGGQTCTGMHVEDLLVPSANFVRWGSAKVWLIVKPSSTKRLEGQISASCATWNQPTSICSQFVRHLNMIIQPDTLDRWEVEYDIVHCAPGQLIFTMPNTYHQVVNLGANLAEAVNLAWEKLNDIGLQGYEFCSDSCSMQRTINQSHIRTLPNSGQDERDNMKEIGEETRPSEERIEILQLYCHASDNSRSGTGDLSDKATRASQNTTHKPQIVDINPEKAKQNGTKKRSRGSELEQSPCKLQKTDSTSGEIAQEILNGGGGKRCLGILKTWRGLCSDPLPWRFLTNTQSTNIEYIQSLTERILLMQDQRSLITYLRRLGMIIMHVRTSPQEESYRLRRSKEEKNAIDRERKRRAATKFLWRGNVLSRVSGTDSGFLPCLKTTDTEMGCKTAQEINDYISSCPEKSSILRDFGSSFAKIVQNGNDAVFEYDRMVLDNPSLAISAHELSPAEILHALTPLTVTWEQHQETIFRQQTVPAYIPCFSCKAHGSCQCYQNLSQRPHVAMRICIKADQNPPIQLRAIHPQPGQGSLSIRQGECVAMIPGKVIQQCAATASIWETDQPFIPLTPDLAVAVDMAHIYMKILLRTTGHNLPEPNLRVAIRDVSGIARAILVADRDIYENEIFVLDKNTIRV</sequence>
<keyword evidence="2" id="KW-1185">Reference proteome</keyword>